<name>A0A1Y3YTM3_9BACE</name>
<evidence type="ECO:0000259" key="2">
    <source>
        <dbReference type="Pfam" id="PF02357"/>
    </source>
</evidence>
<feature type="domain" description="NusG-like N-terminal" evidence="2">
    <location>
        <begin position="15"/>
        <end position="87"/>
    </location>
</feature>
<dbReference type="GO" id="GO:0006354">
    <property type="term" value="P:DNA-templated transcription elongation"/>
    <property type="evidence" value="ECO:0007669"/>
    <property type="project" value="InterPro"/>
</dbReference>
<dbReference type="RefSeq" id="WP_087426267.1">
    <property type="nucleotide sequence ID" value="NZ_NFII01000009.1"/>
</dbReference>
<reference evidence="4" key="1">
    <citation type="submission" date="2017-04" db="EMBL/GenBank/DDBJ databases">
        <title>Function of individual gut microbiota members based on whole genome sequencing of pure cultures obtained from chicken caecum.</title>
        <authorList>
            <person name="Medvecky M."/>
            <person name="Cejkova D."/>
            <person name="Polansky O."/>
            <person name="Karasova D."/>
            <person name="Kubasova T."/>
            <person name="Cizek A."/>
            <person name="Rychlik I."/>
        </authorList>
    </citation>
    <scope>NUCLEOTIDE SEQUENCE [LARGE SCALE GENOMIC DNA]</scope>
    <source>
        <strain evidence="4">An43</strain>
    </source>
</reference>
<evidence type="ECO:0000256" key="1">
    <source>
        <dbReference type="ARBA" id="ARBA00023163"/>
    </source>
</evidence>
<sequence>MTFQHIITHLGKPHSWYIVLTGPHAELSIKKKLERQGFITYVPVASVRRCWAGCIKEIHTPVITRCVFIYATDENIQGIQNEYTVLSPQTVTALYQNQ</sequence>
<dbReference type="SUPFAM" id="SSF82679">
    <property type="entry name" value="N-utilization substance G protein NusG, N-terminal domain"/>
    <property type="match status" value="1"/>
</dbReference>
<accession>A0A1Y3YTM3</accession>
<keyword evidence="1" id="KW-0804">Transcription</keyword>
<dbReference type="Proteomes" id="UP000195386">
    <property type="component" value="Unassembled WGS sequence"/>
</dbReference>
<evidence type="ECO:0000313" key="3">
    <source>
        <dbReference type="EMBL" id="OUO00712.1"/>
    </source>
</evidence>
<dbReference type="AlphaFoldDB" id="A0A1Y3YTM3"/>
<dbReference type="InterPro" id="IPR006645">
    <property type="entry name" value="NGN-like_dom"/>
</dbReference>
<dbReference type="Pfam" id="PF02357">
    <property type="entry name" value="NusG"/>
    <property type="match status" value="1"/>
</dbReference>
<comment type="caution">
    <text evidence="3">The sequence shown here is derived from an EMBL/GenBank/DDBJ whole genome shotgun (WGS) entry which is preliminary data.</text>
</comment>
<evidence type="ECO:0000313" key="4">
    <source>
        <dbReference type="Proteomes" id="UP000195386"/>
    </source>
</evidence>
<proteinExistence type="predicted"/>
<protein>
    <submittedName>
        <fullName evidence="3">Antitermination protein NusG</fullName>
    </submittedName>
</protein>
<dbReference type="InterPro" id="IPR036735">
    <property type="entry name" value="NGN_dom_sf"/>
</dbReference>
<organism evidence="3 4">
    <name type="scientific">Bacteroides clarus</name>
    <dbReference type="NCBI Taxonomy" id="626929"/>
    <lineage>
        <taxon>Bacteria</taxon>
        <taxon>Pseudomonadati</taxon>
        <taxon>Bacteroidota</taxon>
        <taxon>Bacteroidia</taxon>
        <taxon>Bacteroidales</taxon>
        <taxon>Bacteroidaceae</taxon>
        <taxon>Bacteroides</taxon>
    </lineage>
</organism>
<gene>
    <name evidence="3" type="ORF">B5F97_10795</name>
</gene>
<dbReference type="Gene3D" id="3.30.70.940">
    <property type="entry name" value="NusG, N-terminal domain"/>
    <property type="match status" value="1"/>
</dbReference>
<dbReference type="EMBL" id="NFII01000009">
    <property type="protein sequence ID" value="OUO00712.1"/>
    <property type="molecule type" value="Genomic_DNA"/>
</dbReference>